<dbReference type="InterPro" id="IPR001656">
    <property type="entry name" value="PsdUridine_synth_TruD"/>
</dbReference>
<proteinExistence type="inferred from homology"/>
<keyword evidence="3 4" id="KW-0413">Isomerase</keyword>
<dbReference type="HAMAP" id="MF_01082">
    <property type="entry name" value="TruD"/>
    <property type="match status" value="1"/>
</dbReference>
<comment type="catalytic activity">
    <reaction evidence="4">
        <text>uridine(13) in tRNA = pseudouridine(13) in tRNA</text>
        <dbReference type="Rhea" id="RHEA:42540"/>
        <dbReference type="Rhea" id="RHEA-COMP:10105"/>
        <dbReference type="Rhea" id="RHEA-COMP:10106"/>
        <dbReference type="ChEBI" id="CHEBI:65314"/>
        <dbReference type="ChEBI" id="CHEBI:65315"/>
        <dbReference type="EC" id="5.4.99.27"/>
    </reaction>
</comment>
<keyword evidence="2 4" id="KW-0819">tRNA processing</keyword>
<feature type="active site" description="Nucleophile" evidence="4">
    <location>
        <position position="86"/>
    </location>
</feature>
<dbReference type="InterPro" id="IPR011760">
    <property type="entry name" value="PsdUridine_synth_TruD_insert"/>
</dbReference>
<gene>
    <name evidence="4 6" type="primary">truD</name>
    <name evidence="6" type="ORF">MBHS_03811</name>
</gene>
<keyword evidence="7" id="KW-1185">Reference proteome</keyword>
<feature type="domain" description="TRUD" evidence="5">
    <location>
        <begin position="162"/>
        <end position="311"/>
    </location>
</feature>
<accession>A0A1H6FFY7</accession>
<dbReference type="Gene3D" id="3.30.2350.20">
    <property type="entry name" value="TruD, catalytic domain"/>
    <property type="match status" value="1"/>
</dbReference>
<dbReference type="InterPro" id="IPR020119">
    <property type="entry name" value="PsdUridine_synth_TruD_CS"/>
</dbReference>
<dbReference type="InterPro" id="IPR020103">
    <property type="entry name" value="PsdUridine_synth_cat_dom_sf"/>
</dbReference>
<evidence type="ECO:0000259" key="5">
    <source>
        <dbReference type="PROSITE" id="PS50984"/>
    </source>
</evidence>
<dbReference type="EMBL" id="FMSV02000542">
    <property type="protein sequence ID" value="SEH07924.1"/>
    <property type="molecule type" value="Genomic_DNA"/>
</dbReference>
<dbReference type="PANTHER" id="PTHR47811">
    <property type="entry name" value="TRNA PSEUDOURIDINE SYNTHASE D"/>
    <property type="match status" value="1"/>
</dbReference>
<reference evidence="6 7" key="1">
    <citation type="submission" date="2016-10" db="EMBL/GenBank/DDBJ databases">
        <authorList>
            <person name="de Groot N.N."/>
        </authorList>
    </citation>
    <scope>NUCLEOTIDE SEQUENCE [LARGE SCALE GENOMIC DNA]</scope>
    <source>
        <strain evidence="6">MBHS1</strain>
    </source>
</reference>
<evidence type="ECO:0000256" key="1">
    <source>
        <dbReference type="ARBA" id="ARBA00007953"/>
    </source>
</evidence>
<dbReference type="SUPFAM" id="SSF55120">
    <property type="entry name" value="Pseudouridine synthase"/>
    <property type="match status" value="1"/>
</dbReference>
<dbReference type="Proteomes" id="UP000236724">
    <property type="component" value="Unassembled WGS sequence"/>
</dbReference>
<dbReference type="Pfam" id="PF01142">
    <property type="entry name" value="TruD"/>
    <property type="match status" value="2"/>
</dbReference>
<dbReference type="InterPro" id="IPR050170">
    <property type="entry name" value="TruD_pseudoU_synthase"/>
</dbReference>
<dbReference type="AlphaFoldDB" id="A0A1H6FFY7"/>
<dbReference type="InterPro" id="IPR043165">
    <property type="entry name" value="TruD_insert_sf"/>
</dbReference>
<dbReference type="NCBIfam" id="TIGR00094">
    <property type="entry name" value="tRNA_TruD_broad"/>
    <property type="match status" value="1"/>
</dbReference>
<protein>
    <recommendedName>
        <fullName evidence="4">tRNA pseudouridine synthase D</fullName>
        <ecNumber evidence="4">5.4.99.27</ecNumber>
    </recommendedName>
    <alternativeName>
        <fullName evidence="4">tRNA pseudouridine(13) synthase</fullName>
    </alternativeName>
    <alternativeName>
        <fullName evidence="4">tRNA pseudouridylate synthase D</fullName>
    </alternativeName>
    <alternativeName>
        <fullName evidence="4">tRNA-uridine isomerase D</fullName>
    </alternativeName>
</protein>
<dbReference type="GO" id="GO:0003723">
    <property type="term" value="F:RNA binding"/>
    <property type="evidence" value="ECO:0007669"/>
    <property type="project" value="InterPro"/>
</dbReference>
<dbReference type="OrthoDB" id="1550679at2"/>
<dbReference type="PROSITE" id="PS01268">
    <property type="entry name" value="UPF0024"/>
    <property type="match status" value="1"/>
</dbReference>
<dbReference type="GO" id="GO:0031119">
    <property type="term" value="P:tRNA pseudouridine synthesis"/>
    <property type="evidence" value="ECO:0007669"/>
    <property type="project" value="UniProtKB-UniRule"/>
</dbReference>
<sequence length="357" mass="40851">MLYPNFEALPYALGENAKAPDRHARMRVFAEDFKVDEISEISPDGEGEHIFLQVQKTGCNTEWLARQFARFVGIRVADVSYAGLKDRHAVTTQWFSLHLPGKAQPDWSSWDVPNTRILQHARHCRKLRRGMLAGNRFELILRDLTGTREIIEQTLLRIRETGVPNYFGEQRFGFEENNLQQAEQVFLGKLKPRRHQRGLYISAARSFLFNQVLAQRIREQNWLQMLPGEVLQLSGSRSWFVPDSAEQDDTQLMQRLDSGDVQPTGPLWGKGESPAQLEVGKLEQDCLAPFSEFCQGLEKAGLKQERRPLRLPVADLSWSFEDDNQLKLNFTLPAGSYATVVIREIVQIKKDDTSQNG</sequence>
<evidence type="ECO:0000313" key="6">
    <source>
        <dbReference type="EMBL" id="SEH07924.1"/>
    </source>
</evidence>
<comment type="function">
    <text evidence="4">Responsible for synthesis of pseudouridine from uracil-13 in transfer RNAs.</text>
</comment>
<dbReference type="PROSITE" id="PS50984">
    <property type="entry name" value="TRUD"/>
    <property type="match status" value="1"/>
</dbReference>
<evidence type="ECO:0000256" key="2">
    <source>
        <dbReference type="ARBA" id="ARBA00022694"/>
    </source>
</evidence>
<dbReference type="NCBIfam" id="NF002153">
    <property type="entry name" value="PRK00984.1-2"/>
    <property type="match status" value="1"/>
</dbReference>
<evidence type="ECO:0000256" key="4">
    <source>
        <dbReference type="HAMAP-Rule" id="MF_01082"/>
    </source>
</evidence>
<organism evidence="6 7">
    <name type="scientific">Candidatus Venteria ishoeyi</name>
    <dbReference type="NCBI Taxonomy" id="1899563"/>
    <lineage>
        <taxon>Bacteria</taxon>
        <taxon>Pseudomonadati</taxon>
        <taxon>Pseudomonadota</taxon>
        <taxon>Gammaproteobacteria</taxon>
        <taxon>Thiotrichales</taxon>
        <taxon>Thiotrichaceae</taxon>
        <taxon>Venteria</taxon>
    </lineage>
</organism>
<dbReference type="RefSeq" id="WP_103921519.1">
    <property type="nucleotide sequence ID" value="NZ_FMSV02000542.1"/>
</dbReference>
<dbReference type="Gene3D" id="3.30.2340.10">
    <property type="entry name" value="TruD, insertion domain"/>
    <property type="match status" value="1"/>
</dbReference>
<evidence type="ECO:0000313" key="7">
    <source>
        <dbReference type="Proteomes" id="UP000236724"/>
    </source>
</evidence>
<dbReference type="GO" id="GO:0160150">
    <property type="term" value="F:tRNA pseudouridine(13) synthase activity"/>
    <property type="evidence" value="ECO:0007669"/>
    <property type="project" value="UniProtKB-EC"/>
</dbReference>
<dbReference type="PANTHER" id="PTHR47811:SF1">
    <property type="entry name" value="TRNA PSEUDOURIDINE SYNTHASE D"/>
    <property type="match status" value="1"/>
</dbReference>
<comment type="similarity">
    <text evidence="1 4">Belongs to the pseudouridine synthase TruD family.</text>
</comment>
<dbReference type="InterPro" id="IPR042214">
    <property type="entry name" value="TruD_catalytic"/>
</dbReference>
<dbReference type="CDD" id="cd02575">
    <property type="entry name" value="PseudoU_synth_EcTruD"/>
    <property type="match status" value="1"/>
</dbReference>
<dbReference type="EC" id="5.4.99.27" evidence="4"/>
<name>A0A1H6FFY7_9GAMM</name>
<evidence type="ECO:0000256" key="3">
    <source>
        <dbReference type="ARBA" id="ARBA00023235"/>
    </source>
</evidence>
<dbReference type="GO" id="GO:0005829">
    <property type="term" value="C:cytosol"/>
    <property type="evidence" value="ECO:0007669"/>
    <property type="project" value="TreeGrafter"/>
</dbReference>